<feature type="compositionally biased region" description="Low complexity" evidence="2">
    <location>
        <begin position="368"/>
        <end position="380"/>
    </location>
</feature>
<dbReference type="InterPro" id="IPR007685">
    <property type="entry name" value="RelA_SpoT"/>
</dbReference>
<comment type="caution">
    <text evidence="4">The sequence shown here is derived from an EMBL/GenBank/DDBJ whole genome shotgun (WGS) entry which is preliminary data.</text>
</comment>
<dbReference type="Pfam" id="PF04607">
    <property type="entry name" value="RelA_SpoT"/>
    <property type="match status" value="1"/>
</dbReference>
<gene>
    <name evidence="4" type="ORF">CGLO_16571</name>
</gene>
<organism evidence="4 5">
    <name type="scientific">Colletotrichum gloeosporioides (strain Cg-14)</name>
    <name type="common">Anthracnose fungus</name>
    <name type="synonym">Glomerella cingulata</name>
    <dbReference type="NCBI Taxonomy" id="1237896"/>
    <lineage>
        <taxon>Eukaryota</taxon>
        <taxon>Fungi</taxon>
        <taxon>Dikarya</taxon>
        <taxon>Ascomycota</taxon>
        <taxon>Pezizomycotina</taxon>
        <taxon>Sordariomycetes</taxon>
        <taxon>Hypocreomycetidae</taxon>
        <taxon>Glomerellales</taxon>
        <taxon>Glomerellaceae</taxon>
        <taxon>Colletotrichum</taxon>
        <taxon>Colletotrichum gloeosporioides species complex</taxon>
    </lineage>
</organism>
<sequence>MEPTKSTSYNQKVSELLVDFKKPETQERYQILQKLTKKKCKELLSAVAVKGVVEGRTKTYTSVKKKLDDIEKHFNMYMSLEEKLNHMEQSSKEYDLLEGQLREMAADSKHGLRGWVSGGNDIYAYPDLGDLAGVRIGVYLPDDFHKVVKVIQKHFDIKHVFGTVRSGRNIAHDRNLDPQQHSNGAWRSPGLDGFSESWEHSGYKSWQIVVEWKESPDKSLDSLRVEIQIGTVIMHAWAEVEHSILYKRPDDMVFTPTIMRMLDAINGLGITTEIMLKELDRALVIAKKEADERGQRPFQNGKEFAEWFKSKYLSQMQEGERNLWVCNIRRADHWINFCGDKFQSDVDRSTVFSSCISSSASITAWASTTPSSSKASPISPQAQLHSG</sequence>
<dbReference type="AlphaFoldDB" id="T0JVS2"/>
<name>T0JVS2_COLGC</name>
<dbReference type="Proteomes" id="UP000015530">
    <property type="component" value="Unassembled WGS sequence"/>
</dbReference>
<evidence type="ECO:0000313" key="4">
    <source>
        <dbReference type="EMBL" id="EQB44658.1"/>
    </source>
</evidence>
<evidence type="ECO:0000256" key="1">
    <source>
        <dbReference type="SAM" id="Coils"/>
    </source>
</evidence>
<dbReference type="HOGENOM" id="CLU_713736_0_0_1"/>
<protein>
    <recommendedName>
        <fullName evidence="3">RelA/SpoT domain-containing protein</fullName>
    </recommendedName>
</protein>
<dbReference type="Gene3D" id="3.30.460.10">
    <property type="entry name" value="Beta Polymerase, domain 2"/>
    <property type="match status" value="1"/>
</dbReference>
<proteinExistence type="predicted"/>
<reference evidence="5" key="1">
    <citation type="journal article" date="2013" name="Mol. Plant Microbe Interact.">
        <title>Global aspects of pacC regulation of pathogenicity genes in Colletotrichum gloeosporioides as revealed by transcriptome analysis.</title>
        <authorList>
            <person name="Alkan N."/>
            <person name="Meng X."/>
            <person name="Friedlander G."/>
            <person name="Reuveni E."/>
            <person name="Sukno S."/>
            <person name="Sherman A."/>
            <person name="Thon M."/>
            <person name="Fluhr R."/>
            <person name="Prusky D."/>
        </authorList>
    </citation>
    <scope>NUCLEOTIDE SEQUENCE [LARGE SCALE GENOMIC DNA]</scope>
    <source>
        <strain evidence="5">Cg-14</strain>
    </source>
</reference>
<accession>T0JVS2</accession>
<evidence type="ECO:0000256" key="2">
    <source>
        <dbReference type="SAM" id="MobiDB-lite"/>
    </source>
</evidence>
<dbReference type="OrthoDB" id="4719016at2759"/>
<keyword evidence="1" id="KW-0175">Coiled coil</keyword>
<dbReference type="CDD" id="cd05399">
    <property type="entry name" value="NT_Rel-Spo_like"/>
    <property type="match status" value="1"/>
</dbReference>
<evidence type="ECO:0000313" key="5">
    <source>
        <dbReference type="Proteomes" id="UP000015530"/>
    </source>
</evidence>
<dbReference type="STRING" id="1237896.T0JVS2"/>
<dbReference type="SUPFAM" id="SSF81301">
    <property type="entry name" value="Nucleotidyltransferase"/>
    <property type="match status" value="1"/>
</dbReference>
<dbReference type="SMART" id="SM00954">
    <property type="entry name" value="RelA_SpoT"/>
    <property type="match status" value="1"/>
</dbReference>
<dbReference type="PANTHER" id="PTHR41773:SF1">
    <property type="entry name" value="RELA_SPOT DOMAIN-CONTAINING PROTEIN"/>
    <property type="match status" value="1"/>
</dbReference>
<dbReference type="InterPro" id="IPR043519">
    <property type="entry name" value="NT_sf"/>
</dbReference>
<dbReference type="PANTHER" id="PTHR41773">
    <property type="entry name" value="GTP PYROPHOSPHATASE-RELATED"/>
    <property type="match status" value="1"/>
</dbReference>
<dbReference type="EMBL" id="AMYD01003934">
    <property type="protein sequence ID" value="EQB44658.1"/>
    <property type="molecule type" value="Genomic_DNA"/>
</dbReference>
<evidence type="ECO:0000259" key="3">
    <source>
        <dbReference type="SMART" id="SM00954"/>
    </source>
</evidence>
<feature type="coiled-coil region" evidence="1">
    <location>
        <begin position="70"/>
        <end position="107"/>
    </location>
</feature>
<dbReference type="GO" id="GO:0015969">
    <property type="term" value="P:guanosine tetraphosphate metabolic process"/>
    <property type="evidence" value="ECO:0007669"/>
    <property type="project" value="InterPro"/>
</dbReference>
<feature type="domain" description="RelA/SpoT" evidence="3">
    <location>
        <begin position="121"/>
        <end position="252"/>
    </location>
</feature>
<feature type="region of interest" description="Disordered" evidence="2">
    <location>
        <begin position="368"/>
        <end position="387"/>
    </location>
</feature>